<dbReference type="Gene3D" id="3.90.75.20">
    <property type="match status" value="1"/>
</dbReference>
<accession>A0ABR7RM00</accession>
<evidence type="ECO:0000313" key="4">
    <source>
        <dbReference type="Proteomes" id="UP000626026"/>
    </source>
</evidence>
<name>A0ABR7RM00_9PROT</name>
<dbReference type="SUPFAM" id="SSF54060">
    <property type="entry name" value="His-Me finger endonucleases"/>
    <property type="match status" value="1"/>
</dbReference>
<dbReference type="GO" id="GO:0004519">
    <property type="term" value="F:endonuclease activity"/>
    <property type="evidence" value="ECO:0007669"/>
    <property type="project" value="UniProtKB-KW"/>
</dbReference>
<dbReference type="InterPro" id="IPR003615">
    <property type="entry name" value="HNH_nuc"/>
</dbReference>
<dbReference type="InterPro" id="IPR044925">
    <property type="entry name" value="His-Me_finger_sf"/>
</dbReference>
<proteinExistence type="predicted"/>
<gene>
    <name evidence="3" type="ORF">IBL26_11340</name>
</gene>
<keyword evidence="3" id="KW-0540">Nuclease</keyword>
<feature type="domain" description="HNH nuclease" evidence="2">
    <location>
        <begin position="2"/>
        <end position="35"/>
    </location>
</feature>
<keyword evidence="4" id="KW-1185">Reference proteome</keyword>
<keyword evidence="3" id="KW-0378">Hydrolase</keyword>
<dbReference type="Pfam" id="PF13392">
    <property type="entry name" value="HNH_3"/>
    <property type="match status" value="1"/>
</dbReference>
<protein>
    <submittedName>
        <fullName evidence="3">HNH endonuclease</fullName>
    </submittedName>
</protein>
<evidence type="ECO:0000313" key="3">
    <source>
        <dbReference type="EMBL" id="MBC9207428.1"/>
    </source>
</evidence>
<dbReference type="EMBL" id="JACTVA010000017">
    <property type="protein sequence ID" value="MBC9207428.1"/>
    <property type="molecule type" value="Genomic_DNA"/>
</dbReference>
<reference evidence="3 4" key="1">
    <citation type="journal article" date="2013" name="Int. J. Syst. Evol. Microbiol.">
        <title>Roseomonas aerophila sp. nov., isolated from air.</title>
        <authorList>
            <person name="Kim S.J."/>
            <person name="Weon H.Y."/>
            <person name="Ahn J.H."/>
            <person name="Hong S.B."/>
            <person name="Seok S.J."/>
            <person name="Whang K.S."/>
            <person name="Kwon S.W."/>
        </authorList>
    </citation>
    <scope>NUCLEOTIDE SEQUENCE [LARGE SCALE GENOMIC DNA]</scope>
    <source>
        <strain evidence="3 4">NBRC 108923</strain>
    </source>
</reference>
<comment type="caution">
    <text evidence="3">The sequence shown here is derived from an EMBL/GenBank/DDBJ whole genome shotgun (WGS) entry which is preliminary data.</text>
</comment>
<feature type="region of interest" description="Disordered" evidence="1">
    <location>
        <begin position="26"/>
        <end position="48"/>
    </location>
</feature>
<sequence length="82" mass="9376">MTGEWPAEFIDHDDCDKRNNRCANLRAASPAENSRNRRLRHDNKTGVRGVGSCRKTGCHQALIMADRKQRHLGYYEDLAYAS</sequence>
<evidence type="ECO:0000256" key="1">
    <source>
        <dbReference type="SAM" id="MobiDB-lite"/>
    </source>
</evidence>
<organism evidence="3 4">
    <name type="scientific">Teichococcus aerophilus</name>
    <dbReference type="NCBI Taxonomy" id="1224513"/>
    <lineage>
        <taxon>Bacteria</taxon>
        <taxon>Pseudomonadati</taxon>
        <taxon>Pseudomonadota</taxon>
        <taxon>Alphaproteobacteria</taxon>
        <taxon>Acetobacterales</taxon>
        <taxon>Roseomonadaceae</taxon>
        <taxon>Roseomonas</taxon>
    </lineage>
</organism>
<dbReference type="Proteomes" id="UP000626026">
    <property type="component" value="Unassembled WGS sequence"/>
</dbReference>
<evidence type="ECO:0000259" key="2">
    <source>
        <dbReference type="Pfam" id="PF13392"/>
    </source>
</evidence>
<keyword evidence="3" id="KW-0255">Endonuclease</keyword>